<evidence type="ECO:0000256" key="6">
    <source>
        <dbReference type="NCBIfam" id="TIGR02188"/>
    </source>
</evidence>
<reference evidence="10" key="1">
    <citation type="journal article" date="2014" name="Int. J. Syst. Evol. Microbiol.">
        <title>Complete genome sequence of Corynebacterium casei LMG S-19264T (=DSM 44701T), isolated from a smear-ripened cheese.</title>
        <authorList>
            <consortium name="US DOE Joint Genome Institute (JGI-PGF)"/>
            <person name="Walter F."/>
            <person name="Albersmeier A."/>
            <person name="Kalinowski J."/>
            <person name="Ruckert C."/>
        </authorList>
    </citation>
    <scope>NUCLEOTIDE SEQUENCE</scope>
    <source>
        <strain evidence="10">CGMCC 1.12751</strain>
    </source>
</reference>
<dbReference type="InterPro" id="IPR042099">
    <property type="entry name" value="ANL_N_sf"/>
</dbReference>
<dbReference type="EC" id="6.2.1.1" evidence="6"/>
<accession>A0A917GM71</accession>
<dbReference type="InterPro" id="IPR000873">
    <property type="entry name" value="AMP-dep_synth/lig_dom"/>
</dbReference>
<evidence type="ECO:0000256" key="2">
    <source>
        <dbReference type="ARBA" id="ARBA00022598"/>
    </source>
</evidence>
<dbReference type="EMBL" id="BMFQ01000003">
    <property type="protein sequence ID" value="GGG50963.1"/>
    <property type="molecule type" value="Genomic_DNA"/>
</dbReference>
<dbReference type="SUPFAM" id="SSF56801">
    <property type="entry name" value="Acetyl-CoA synthetase-like"/>
    <property type="match status" value="1"/>
</dbReference>
<keyword evidence="3" id="KW-0547">Nucleotide-binding</keyword>
<keyword evidence="5" id="KW-0007">Acetylation</keyword>
<sequence length="635" mass="71810">MSNYHIKHLEEYYQVYRKSIREPENFWEEVAEEHFVWRKKWDKVMSWDFSKPEIKWFEGAKLNITENCIDRHLATRGDKTAIIFEPNNPDEEAQHISYRQLYHKVNKFANVLKDHGIKKGDRVCIYVPMIPELAISLLACAKIGAIHSVVFAGFSSRALSSRINDCDCKMVITSDGSFRGTKSIDLKGIVDEALENCDGVETVLVVNRTGGDVVMTEGRDKWLQPLLDAASDELEAEVMDAEDPLFILYTSGSTGQPKGMVHTTAGYMVYTAYTFKNVFQYREDDVYWCTADIGWITGHSYIVYGPLANGATTVMFEGVPHYPDFGRFWQIVEKHKVNQFYTAPTAIRALAKQGAELVEKYDLSSIKVLGSVGEPINEEAWHWYNDVVGKKKSPIVDTWWQTETGGIMITPIPFVTPTKPTYATLPFIGIQPALMDENGLEQKGNQVEGRLCIKFPWPSIARTIWGNHQRYKDTYFSAYENMYFTGDGALRDEVGYYRITGRVDDVIIVSGHNLGTAPIEDAINEHPAVSESAIVGFPHDIKGSALYGFVTLKEVGESRVHDNLRKEINQLISDRIGPIAKLDKIQFTEGLPKTRSGKIMRRILRKIAENDTSNLGDISTLLNPEVVQDIMDNSL</sequence>
<proteinExistence type="inferred from homology"/>
<evidence type="ECO:0000259" key="9">
    <source>
        <dbReference type="Pfam" id="PF16177"/>
    </source>
</evidence>
<dbReference type="InterPro" id="IPR025110">
    <property type="entry name" value="AMP-bd_C"/>
</dbReference>
<evidence type="ECO:0000259" key="8">
    <source>
        <dbReference type="Pfam" id="PF13193"/>
    </source>
</evidence>
<comment type="caution">
    <text evidence="10">The sequence shown here is derived from an EMBL/GenBank/DDBJ whole genome shotgun (WGS) entry which is preliminary data.</text>
</comment>
<dbReference type="RefSeq" id="WP_188464957.1">
    <property type="nucleotide sequence ID" value="NZ_BMFQ01000003.1"/>
</dbReference>
<keyword evidence="2" id="KW-0436">Ligase</keyword>
<evidence type="ECO:0000256" key="1">
    <source>
        <dbReference type="ARBA" id="ARBA00006432"/>
    </source>
</evidence>
<dbReference type="PANTHER" id="PTHR24095:SF14">
    <property type="entry name" value="ACETYL-COENZYME A SYNTHETASE 1"/>
    <property type="match status" value="1"/>
</dbReference>
<dbReference type="Pfam" id="PF00501">
    <property type="entry name" value="AMP-binding"/>
    <property type="match status" value="1"/>
</dbReference>
<evidence type="ECO:0000256" key="3">
    <source>
        <dbReference type="ARBA" id="ARBA00022741"/>
    </source>
</evidence>
<dbReference type="NCBIfam" id="TIGR02188">
    <property type="entry name" value="Ac_CoA_lig_AcsA"/>
    <property type="match status" value="1"/>
</dbReference>
<feature type="domain" description="AMP-binding enzyme C-terminal" evidence="8">
    <location>
        <begin position="519"/>
        <end position="598"/>
    </location>
</feature>
<dbReference type="GO" id="GO:0003987">
    <property type="term" value="F:acetate-CoA ligase activity"/>
    <property type="evidence" value="ECO:0007669"/>
    <property type="project" value="UniProtKB-UniRule"/>
</dbReference>
<dbReference type="FunFam" id="3.40.50.12780:FF:000001">
    <property type="entry name" value="Acetyl-coenzyme A synthetase"/>
    <property type="match status" value="1"/>
</dbReference>
<evidence type="ECO:0000313" key="10">
    <source>
        <dbReference type="EMBL" id="GGG50963.1"/>
    </source>
</evidence>
<feature type="domain" description="Acetyl-coenzyme A synthetase N-terminal" evidence="9">
    <location>
        <begin position="12"/>
        <end position="68"/>
    </location>
</feature>
<reference evidence="10" key="2">
    <citation type="submission" date="2020-09" db="EMBL/GenBank/DDBJ databases">
        <authorList>
            <person name="Sun Q."/>
            <person name="Zhou Y."/>
        </authorList>
    </citation>
    <scope>NUCLEOTIDE SEQUENCE</scope>
    <source>
        <strain evidence="10">CGMCC 1.12751</strain>
    </source>
</reference>
<protein>
    <recommendedName>
        <fullName evidence="6">Acetate--CoA ligase</fullName>
        <ecNumber evidence="6">6.2.1.1</ecNumber>
    </recommendedName>
</protein>
<dbReference type="Proteomes" id="UP000625976">
    <property type="component" value="Unassembled WGS sequence"/>
</dbReference>
<dbReference type="PANTHER" id="PTHR24095">
    <property type="entry name" value="ACETYL-COENZYME A SYNTHETASE"/>
    <property type="match status" value="1"/>
</dbReference>
<name>A0A917GM71_9FLAO</name>
<dbReference type="NCBIfam" id="NF001208">
    <property type="entry name" value="PRK00174.1"/>
    <property type="match status" value="1"/>
</dbReference>
<dbReference type="Pfam" id="PF16177">
    <property type="entry name" value="ACAS_N"/>
    <property type="match status" value="1"/>
</dbReference>
<dbReference type="InterPro" id="IPR045851">
    <property type="entry name" value="AMP-bd_C_sf"/>
</dbReference>
<dbReference type="Gene3D" id="3.40.50.12780">
    <property type="entry name" value="N-terminal domain of ligase-like"/>
    <property type="match status" value="1"/>
</dbReference>
<keyword evidence="11" id="KW-1185">Reference proteome</keyword>
<dbReference type="PROSITE" id="PS00455">
    <property type="entry name" value="AMP_BINDING"/>
    <property type="match status" value="1"/>
</dbReference>
<dbReference type="InterPro" id="IPR011904">
    <property type="entry name" value="Ac_CoA_lig"/>
</dbReference>
<evidence type="ECO:0000259" key="7">
    <source>
        <dbReference type="Pfam" id="PF00501"/>
    </source>
</evidence>
<dbReference type="InterPro" id="IPR032387">
    <property type="entry name" value="ACAS_N"/>
</dbReference>
<feature type="domain" description="AMP-dependent synthetase/ligase" evidence="7">
    <location>
        <begin position="70"/>
        <end position="461"/>
    </location>
</feature>
<comment type="similarity">
    <text evidence="1">Belongs to the ATP-dependent AMP-binding enzyme family.</text>
</comment>
<dbReference type="InterPro" id="IPR020845">
    <property type="entry name" value="AMP-binding_CS"/>
</dbReference>
<evidence type="ECO:0000256" key="5">
    <source>
        <dbReference type="ARBA" id="ARBA00022990"/>
    </source>
</evidence>
<dbReference type="CDD" id="cd05966">
    <property type="entry name" value="ACS"/>
    <property type="match status" value="1"/>
</dbReference>
<dbReference type="AlphaFoldDB" id="A0A917GM71"/>
<dbReference type="GO" id="GO:0016208">
    <property type="term" value="F:AMP binding"/>
    <property type="evidence" value="ECO:0007669"/>
    <property type="project" value="InterPro"/>
</dbReference>
<evidence type="ECO:0000313" key="11">
    <source>
        <dbReference type="Proteomes" id="UP000625976"/>
    </source>
</evidence>
<dbReference type="GO" id="GO:0005524">
    <property type="term" value="F:ATP binding"/>
    <property type="evidence" value="ECO:0007669"/>
    <property type="project" value="UniProtKB-KW"/>
</dbReference>
<dbReference type="GO" id="GO:0019427">
    <property type="term" value="P:acetyl-CoA biosynthetic process from acetate"/>
    <property type="evidence" value="ECO:0007669"/>
    <property type="project" value="UniProtKB-UniRule"/>
</dbReference>
<dbReference type="Gene3D" id="3.30.300.30">
    <property type="match status" value="1"/>
</dbReference>
<gene>
    <name evidence="10" type="primary">acsA</name>
    <name evidence="10" type="ORF">GCM10010976_22680</name>
</gene>
<keyword evidence="4" id="KW-0067">ATP-binding</keyword>
<dbReference type="Pfam" id="PF13193">
    <property type="entry name" value="AMP-binding_C"/>
    <property type="match status" value="1"/>
</dbReference>
<evidence type="ECO:0000256" key="4">
    <source>
        <dbReference type="ARBA" id="ARBA00022840"/>
    </source>
</evidence>
<organism evidence="10 11">
    <name type="scientific">Bizionia arctica</name>
    <dbReference type="NCBI Taxonomy" id="1495645"/>
    <lineage>
        <taxon>Bacteria</taxon>
        <taxon>Pseudomonadati</taxon>
        <taxon>Bacteroidota</taxon>
        <taxon>Flavobacteriia</taxon>
        <taxon>Flavobacteriales</taxon>
        <taxon>Flavobacteriaceae</taxon>
        <taxon>Bizionia</taxon>
    </lineage>
</organism>